<evidence type="ECO:0000313" key="2">
    <source>
        <dbReference type="Proteomes" id="UP000007819"/>
    </source>
</evidence>
<proteinExistence type="predicted"/>
<dbReference type="Proteomes" id="UP000007819">
    <property type="component" value="Chromosome A1"/>
</dbReference>
<organism evidence="1 2">
    <name type="scientific">Acyrthosiphon pisum</name>
    <name type="common">Pea aphid</name>
    <dbReference type="NCBI Taxonomy" id="7029"/>
    <lineage>
        <taxon>Eukaryota</taxon>
        <taxon>Metazoa</taxon>
        <taxon>Ecdysozoa</taxon>
        <taxon>Arthropoda</taxon>
        <taxon>Hexapoda</taxon>
        <taxon>Insecta</taxon>
        <taxon>Pterygota</taxon>
        <taxon>Neoptera</taxon>
        <taxon>Paraneoptera</taxon>
        <taxon>Hemiptera</taxon>
        <taxon>Sternorrhyncha</taxon>
        <taxon>Aphidomorpha</taxon>
        <taxon>Aphidoidea</taxon>
        <taxon>Aphididae</taxon>
        <taxon>Macrosiphini</taxon>
        <taxon>Acyrthosiphon</taxon>
    </lineage>
</organism>
<dbReference type="AlphaFoldDB" id="A0A8R2D361"/>
<sequence length="118" mass="14035">MEHLIDHDYCILPNQIRFLENQHVTEFHQVSNNMKIRSGIPSKARELNTQAIENFIQQLVVDNEHYKVQTFLRRTGHRIDGYITQQIGPYPSEQELLLLNVDYEKNNSIEYQQNTSYE</sequence>
<protein>
    <submittedName>
        <fullName evidence="1">Uncharacterized protein</fullName>
    </submittedName>
</protein>
<evidence type="ECO:0000313" key="1">
    <source>
        <dbReference type="EnsemblMetazoa" id="XP_016657657.1"/>
    </source>
</evidence>
<dbReference type="OrthoDB" id="6626308at2759"/>
<reference evidence="2" key="1">
    <citation type="submission" date="2010-06" db="EMBL/GenBank/DDBJ databases">
        <authorList>
            <person name="Jiang H."/>
            <person name="Abraham K."/>
            <person name="Ali S."/>
            <person name="Alsbrooks S.L."/>
            <person name="Anim B.N."/>
            <person name="Anosike U.S."/>
            <person name="Attaway T."/>
            <person name="Bandaranaike D.P."/>
            <person name="Battles P.K."/>
            <person name="Bell S.N."/>
            <person name="Bell A.V."/>
            <person name="Beltran B."/>
            <person name="Bickham C."/>
            <person name="Bustamante Y."/>
            <person name="Caleb T."/>
            <person name="Canada A."/>
            <person name="Cardenas V."/>
            <person name="Carter K."/>
            <person name="Chacko J."/>
            <person name="Chandrabose M.N."/>
            <person name="Chavez D."/>
            <person name="Chavez A."/>
            <person name="Chen L."/>
            <person name="Chu H.-S."/>
            <person name="Claassen K.J."/>
            <person name="Cockrell R."/>
            <person name="Collins M."/>
            <person name="Cooper J.A."/>
            <person name="Cree A."/>
            <person name="Curry S.M."/>
            <person name="Da Y."/>
            <person name="Dao M.D."/>
            <person name="Das B."/>
            <person name="Davila M.-L."/>
            <person name="Davy-Carroll L."/>
            <person name="Denson S."/>
            <person name="Dinh H."/>
            <person name="Ebong V.E."/>
            <person name="Edwards J.R."/>
            <person name="Egan A."/>
            <person name="El-Daye J."/>
            <person name="Escobedo L."/>
            <person name="Fernandez S."/>
            <person name="Fernando P.R."/>
            <person name="Flagg N."/>
            <person name="Forbes L.D."/>
            <person name="Fowler R.G."/>
            <person name="Fu Q."/>
            <person name="Gabisi R.A."/>
            <person name="Ganer J."/>
            <person name="Garbino Pronczuk A."/>
            <person name="Garcia R.M."/>
            <person name="Garner T."/>
            <person name="Garrett T.E."/>
            <person name="Gonzalez D.A."/>
            <person name="Hamid H."/>
            <person name="Hawkins E.S."/>
            <person name="Hirani K."/>
            <person name="Hogues M.E."/>
            <person name="Hollins B."/>
            <person name="Hsiao C.-H."/>
            <person name="Jabil R."/>
            <person name="James M.L."/>
            <person name="Jhangiani S.N."/>
            <person name="Johnson B."/>
            <person name="Johnson Q."/>
            <person name="Joshi V."/>
            <person name="Kalu J.B."/>
            <person name="Kam C."/>
            <person name="Kashfia A."/>
            <person name="Keebler J."/>
            <person name="Kisamo H."/>
            <person name="Kovar C.L."/>
            <person name="Lago L.A."/>
            <person name="Lai C.-Y."/>
            <person name="Laidlaw J."/>
            <person name="Lara F."/>
            <person name="Le T.-K."/>
            <person name="Lee S.L."/>
            <person name="Legall F.H."/>
            <person name="Lemon S.J."/>
            <person name="Lewis L.R."/>
            <person name="Li B."/>
            <person name="Liu Y."/>
            <person name="Liu Y.-S."/>
            <person name="Lopez J."/>
            <person name="Lozado R.J."/>
            <person name="Lu J."/>
            <person name="Madu R.C."/>
            <person name="Maheshwari M."/>
            <person name="Maheshwari R."/>
            <person name="Malloy K."/>
            <person name="Martinez E."/>
            <person name="Mathew T."/>
            <person name="Mercado I.C."/>
            <person name="Mercado C."/>
            <person name="Meyer B."/>
            <person name="Montgomery K."/>
            <person name="Morgan M.B."/>
            <person name="Munidasa M."/>
            <person name="Nazareth L.V."/>
            <person name="Nelson J."/>
            <person name="Ng B.M."/>
            <person name="Nguyen N.B."/>
            <person name="Nguyen P.Q."/>
            <person name="Nguyen T."/>
            <person name="Obregon M."/>
            <person name="Okwuonu G.O."/>
            <person name="Onwere C.G."/>
            <person name="Orozco G."/>
            <person name="Parra A."/>
            <person name="Patel S."/>
            <person name="Patil S."/>
            <person name="Perez A."/>
            <person name="Perez Y."/>
            <person name="Pham C."/>
            <person name="Primus E.L."/>
            <person name="Pu L.-L."/>
            <person name="Puazo M."/>
            <person name="Qin X."/>
            <person name="Quiroz J.B."/>
            <person name="Reese J."/>
            <person name="Richards S."/>
            <person name="Rives C.M."/>
            <person name="Robberts R."/>
            <person name="Ruiz S.J."/>
            <person name="Ruiz M.J."/>
            <person name="Santibanez J."/>
            <person name="Schneider B.W."/>
            <person name="Sisson I."/>
            <person name="Smith M."/>
            <person name="Sodergren E."/>
            <person name="Song X.-Z."/>
            <person name="Song B.B."/>
            <person name="Summersgill H."/>
            <person name="Thelus R."/>
            <person name="Thornton R.D."/>
            <person name="Trejos Z.Y."/>
            <person name="Usmani K."/>
            <person name="Vattathil S."/>
            <person name="Villasana D."/>
            <person name="Walker D.L."/>
            <person name="Wang S."/>
            <person name="Wang K."/>
            <person name="White C.S."/>
            <person name="Williams A.C."/>
            <person name="Williamson J."/>
            <person name="Wilson K."/>
            <person name="Woghiren I.O."/>
            <person name="Woodworth J.R."/>
            <person name="Worley K.C."/>
            <person name="Wright R.A."/>
            <person name="Wu W."/>
            <person name="Young L."/>
            <person name="Zhang L."/>
            <person name="Zhang J."/>
            <person name="Zhu Y."/>
            <person name="Muzny D.M."/>
            <person name="Weinstock G."/>
            <person name="Gibbs R.A."/>
        </authorList>
    </citation>
    <scope>NUCLEOTIDE SEQUENCE [LARGE SCALE GENOMIC DNA]</scope>
    <source>
        <strain evidence="2">LSR1</strain>
    </source>
</reference>
<keyword evidence="2" id="KW-1185">Reference proteome</keyword>
<name>A0A8R2D361_ACYPI</name>
<dbReference type="RefSeq" id="XP_016657657.1">
    <property type="nucleotide sequence ID" value="XM_016802168.2"/>
</dbReference>
<reference evidence="1" key="2">
    <citation type="submission" date="2022-06" db="UniProtKB">
        <authorList>
            <consortium name="EnsemblMetazoa"/>
        </authorList>
    </citation>
    <scope>IDENTIFICATION</scope>
</reference>
<dbReference type="EnsemblMetazoa" id="XM_016802168.2">
    <property type="protein sequence ID" value="XP_016657657.1"/>
    <property type="gene ID" value="LOC107882956"/>
</dbReference>
<dbReference type="KEGG" id="api:107882956"/>
<dbReference type="GeneID" id="107882956"/>
<accession>A0A8R2D361</accession>